<keyword evidence="5" id="KW-0964">Secreted</keyword>
<dbReference type="Proteomes" id="UP001597045">
    <property type="component" value="Unassembled WGS sequence"/>
</dbReference>
<evidence type="ECO:0000259" key="15">
    <source>
        <dbReference type="Pfam" id="PF08453"/>
    </source>
</evidence>
<sequence>MLPVSAMAQMARRCRTSRSITKGYVAGSLLSIHPAARLSLPQPCTHGGRSMHVHFRRWRTAAVAMTMLFGVLVPSGNASAAPSAPPSSPPGGGQDVGRGAPTPKERPPRSSSTEKLREPYGKPQVLRAAGCATADFTSRTGAALVSQIKSSTTDCVNTLFSLTGNDARLVFRESQMVAVAYALRDNASTYPGDNSTGTAQLVLYLRAGYFVHWYHPGDVGAYGSTLTTAIRAGLDGFFGSPRSAAVNDGNGQVLAEAVTLIDSAEENARYVYVVKRMLDGYTSAYDGYWWMLTAVNNVYTVLFRGHQNTAFVSAVTADPSVLDTLNRFATGHIGLLGTDRGYLASNAGRELARFLQHPALTARVRPLARGLLDRSSMRGATAPLWVGVAEMTDSYDQANCSYYATCDLRNRLAAAVLPITYTCSASIRIRAQEMTTGQLGTTCTSLVNQDSYVHGVVTDPGPVANDHNTTIEVVVFDSSADYQTYAGVMFGVDTNNGGIYLEGDPAAAGNQPRFIAYEAEWLRPDFQVWNLNHEYTHYLDGRFDMYGDFDAGVTTPTVWWIEGFAEYVSYSYRDVVYAEAVAEAGKRTYALSTLFDTTYDNDTTRVYRWGYLAVRYMLQAHRGDVDTVLGYYRAGNWAAARAYLTGTIGTRYNTDWYAWLASCAAGDCGGAHQLPPCAGASNELGTHCQLSGRGTTVGNYDYMYVYVPAGTASLTITTSGGAGDCDLLYSADSWATLTSASTRSAHPGNGETVTVTGPAVGYRYVSLYGQGGCSGVVVASVMGVLS</sequence>
<dbReference type="InterPro" id="IPR002169">
    <property type="entry name" value="Peptidase_M9A/M9B"/>
</dbReference>
<dbReference type="GO" id="GO:0004222">
    <property type="term" value="F:metalloendopeptidase activity"/>
    <property type="evidence" value="ECO:0007669"/>
    <property type="project" value="UniProtKB-EC"/>
</dbReference>
<accession>A0ABW3M6M2</accession>
<proteinExistence type="predicted"/>
<dbReference type="Gene3D" id="2.60.120.380">
    <property type="match status" value="1"/>
</dbReference>
<comment type="subcellular location">
    <subcellularLocation>
        <location evidence="3">Secreted</location>
    </subcellularLocation>
</comment>
<keyword evidence="7" id="KW-0479">Metal-binding</keyword>
<keyword evidence="12" id="KW-0865">Zymogen</keyword>
<gene>
    <name evidence="16" type="ORF">ACFQ1S_08710</name>
</gene>
<evidence type="ECO:0000256" key="3">
    <source>
        <dbReference type="ARBA" id="ARBA00004613"/>
    </source>
</evidence>
<evidence type="ECO:0000256" key="6">
    <source>
        <dbReference type="ARBA" id="ARBA00022670"/>
    </source>
</evidence>
<keyword evidence="9 16" id="KW-0378">Hydrolase</keyword>
<comment type="cofactor">
    <cofactor evidence="2">
        <name>Zn(2+)</name>
        <dbReference type="ChEBI" id="CHEBI:29105"/>
    </cofactor>
</comment>
<feature type="domain" description="Peptidase C-terminal archaeal/bacterial" evidence="14">
    <location>
        <begin position="700"/>
        <end position="768"/>
    </location>
</feature>
<dbReference type="Pfam" id="PF01752">
    <property type="entry name" value="Peptidase_M9"/>
    <property type="match status" value="1"/>
</dbReference>
<comment type="catalytic activity">
    <reaction evidence="1">
        <text>Digestion of native collagen in the triple helical region at Xaa-|-Gly bonds. With synthetic peptides, a preference is shown for Gly at P3 and P1', Pro and Ala at P2 and P2', and hydroxyproline, Ala or Arg at P3'.</text>
        <dbReference type="EC" id="3.4.24.3"/>
    </reaction>
</comment>
<organism evidence="16 17">
    <name type="scientific">Kibdelosporangium lantanae</name>
    <dbReference type="NCBI Taxonomy" id="1497396"/>
    <lineage>
        <taxon>Bacteria</taxon>
        <taxon>Bacillati</taxon>
        <taxon>Actinomycetota</taxon>
        <taxon>Actinomycetes</taxon>
        <taxon>Pseudonocardiales</taxon>
        <taxon>Pseudonocardiaceae</taxon>
        <taxon>Kibdelosporangium</taxon>
    </lineage>
</organism>
<dbReference type="Gene3D" id="3.40.30.160">
    <property type="entry name" value="Collagenase ColT, N-terminal domain"/>
    <property type="match status" value="1"/>
</dbReference>
<comment type="caution">
    <text evidence="16">The sequence shown here is derived from an EMBL/GenBank/DDBJ whole genome shotgun (WGS) entry which is preliminary data.</text>
</comment>
<protein>
    <recommendedName>
        <fullName evidence="4">microbial collagenase</fullName>
        <ecNumber evidence="4">3.4.24.3</ecNumber>
    </recommendedName>
</protein>
<feature type="compositionally biased region" description="Basic and acidic residues" evidence="13">
    <location>
        <begin position="103"/>
        <end position="120"/>
    </location>
</feature>
<dbReference type="Gene3D" id="1.10.390.20">
    <property type="match status" value="1"/>
</dbReference>
<dbReference type="Pfam" id="PF04151">
    <property type="entry name" value="PPC"/>
    <property type="match status" value="1"/>
</dbReference>
<evidence type="ECO:0000256" key="10">
    <source>
        <dbReference type="ARBA" id="ARBA00022833"/>
    </source>
</evidence>
<evidence type="ECO:0000256" key="9">
    <source>
        <dbReference type="ARBA" id="ARBA00022801"/>
    </source>
</evidence>
<keyword evidence="8" id="KW-0732">Signal</keyword>
<keyword evidence="11" id="KW-0482">Metalloprotease</keyword>
<dbReference type="InterPro" id="IPR007280">
    <property type="entry name" value="Peptidase_C_arc/bac"/>
</dbReference>
<evidence type="ECO:0000256" key="11">
    <source>
        <dbReference type="ARBA" id="ARBA00023049"/>
    </source>
</evidence>
<keyword evidence="17" id="KW-1185">Reference proteome</keyword>
<evidence type="ECO:0000256" key="12">
    <source>
        <dbReference type="ARBA" id="ARBA00023145"/>
    </source>
</evidence>
<evidence type="ECO:0000256" key="7">
    <source>
        <dbReference type="ARBA" id="ARBA00022723"/>
    </source>
</evidence>
<evidence type="ECO:0000256" key="8">
    <source>
        <dbReference type="ARBA" id="ARBA00022729"/>
    </source>
</evidence>
<evidence type="ECO:0000256" key="5">
    <source>
        <dbReference type="ARBA" id="ARBA00022525"/>
    </source>
</evidence>
<dbReference type="InterPro" id="IPR013661">
    <property type="entry name" value="Peptidase_M9_N_dom"/>
</dbReference>
<evidence type="ECO:0000256" key="1">
    <source>
        <dbReference type="ARBA" id="ARBA00000424"/>
    </source>
</evidence>
<evidence type="ECO:0000313" key="17">
    <source>
        <dbReference type="Proteomes" id="UP001597045"/>
    </source>
</evidence>
<evidence type="ECO:0000313" key="16">
    <source>
        <dbReference type="EMBL" id="MFD1045643.1"/>
    </source>
</evidence>
<dbReference type="Pfam" id="PF08453">
    <property type="entry name" value="Peptidase_M9_N"/>
    <property type="match status" value="1"/>
</dbReference>
<dbReference type="EMBL" id="JBHTIS010000366">
    <property type="protein sequence ID" value="MFD1045643.1"/>
    <property type="molecule type" value="Genomic_DNA"/>
</dbReference>
<keyword evidence="6" id="KW-0645">Protease</keyword>
<evidence type="ECO:0000256" key="4">
    <source>
        <dbReference type="ARBA" id="ARBA00012653"/>
    </source>
</evidence>
<dbReference type="PANTHER" id="PTHR13062:SF9">
    <property type="entry name" value="MICROBIAL COLLAGENASE"/>
    <property type="match status" value="1"/>
</dbReference>
<feature type="region of interest" description="Disordered" evidence="13">
    <location>
        <begin position="78"/>
        <end position="120"/>
    </location>
</feature>
<dbReference type="PANTHER" id="PTHR13062">
    <property type="entry name" value="COLLAGENASE"/>
    <property type="match status" value="1"/>
</dbReference>
<feature type="domain" description="Peptidase M9 collagenase N-terminal" evidence="15">
    <location>
        <begin position="131"/>
        <end position="312"/>
    </location>
</feature>
<keyword evidence="10" id="KW-0862">Zinc</keyword>
<evidence type="ECO:0000256" key="13">
    <source>
        <dbReference type="SAM" id="MobiDB-lite"/>
    </source>
</evidence>
<reference evidence="17" key="1">
    <citation type="journal article" date="2019" name="Int. J. Syst. Evol. Microbiol.">
        <title>The Global Catalogue of Microorganisms (GCM) 10K type strain sequencing project: providing services to taxonomists for standard genome sequencing and annotation.</title>
        <authorList>
            <consortium name="The Broad Institute Genomics Platform"/>
            <consortium name="The Broad Institute Genome Sequencing Center for Infectious Disease"/>
            <person name="Wu L."/>
            <person name="Ma J."/>
        </authorList>
    </citation>
    <scope>NUCLEOTIDE SEQUENCE [LARGE SCALE GENOMIC DNA]</scope>
    <source>
        <strain evidence="17">JCM 31486</strain>
    </source>
</reference>
<dbReference type="PRINTS" id="PR00931">
    <property type="entry name" value="MICOLLPTASE"/>
</dbReference>
<dbReference type="EC" id="3.4.24.3" evidence="4"/>
<evidence type="ECO:0000259" key="14">
    <source>
        <dbReference type="Pfam" id="PF04151"/>
    </source>
</evidence>
<evidence type="ECO:0000256" key="2">
    <source>
        <dbReference type="ARBA" id="ARBA00001947"/>
    </source>
</evidence>
<name>A0ABW3M6M2_9PSEU</name>